<dbReference type="eggNOG" id="ENOG502RZRM">
    <property type="taxonomic scope" value="Eukaryota"/>
</dbReference>
<dbReference type="EMBL" id="KB705605">
    <property type="protein sequence ID" value="EMR71669.1"/>
    <property type="molecule type" value="Genomic_DNA"/>
</dbReference>
<feature type="compositionally biased region" description="Gly residues" evidence="2">
    <location>
        <begin position="639"/>
        <end position="655"/>
    </location>
</feature>
<evidence type="ECO:0000313" key="6">
    <source>
        <dbReference type="Proteomes" id="UP000012174"/>
    </source>
</evidence>
<feature type="domain" description="F-box" evidence="4">
    <location>
        <begin position="195"/>
        <end position="243"/>
    </location>
</feature>
<sequence>MPCSFAETASSIRRNRLLLDIKELTKNPYPNISLHVHDDDLTSACLVLTPEGYKPLHLTMTFDSSYPKVSPRVQMDSQEVSHPNVFSHYICADILKDGDGYTSAYTLKGIAIQMLSFFSSDRVDQDYGGRAVSLQSWRKNDGLDFFKCTKCTFDAVELRTINVRYAHGDDADDAPKESRRARRRRLEAEYAAVTTFAINELPNELLLLVLERLDDFQDLTNFAKVWPRVSHLIIDFDIVRQRELQCFCTKESYQTTKLGVGVSTDFGKLASEFDLLSEEAYQKLEIRNSVHGLKFQVWLPLPLSRRHWEQVKTDAKISLESMKMDLKGVRPSNAQVLYTFMNDIVVRLNEVITDRFDFNTEKSTLRHASEKAIESYFHLFHLLICLATEDPSIVRNANRTLAEFADSKRSKTDCPNLGQLLIALLISDVEVTEKLRKAIITETITRNVVWMLDKRGARRAELSYMEAGPVSAYRLDQTFQSSRTSYRLLMFSELFRRTARPLSNDEKQKQNSLTEVRDELFDRHGAPPRGAAARLAAEVRRLHTINDFPAFLREMGLRNVPTAESFTTLLRQTIHDSMEKGYSKWAFSQEKALNLRLQLERDVPCTPEMRLKAVRAGDGRTSIYDVSFFPGRQDEQRGPGRGGRGGRGNGSVFGRGRGRGRGGRGGRGG</sequence>
<evidence type="ECO:0000256" key="2">
    <source>
        <dbReference type="SAM" id="MobiDB-lite"/>
    </source>
</evidence>
<gene>
    <name evidence="5" type="ORF">UCREL1_1289</name>
</gene>
<dbReference type="OMA" id="KILAFQV"/>
<dbReference type="SUPFAM" id="SSF54495">
    <property type="entry name" value="UBC-like"/>
    <property type="match status" value="1"/>
</dbReference>
<protein>
    <submittedName>
        <fullName evidence="5">Putative ubiquitin-conjugating enzyme family protein</fullName>
    </submittedName>
</protein>
<dbReference type="Proteomes" id="UP000012174">
    <property type="component" value="Unassembled WGS sequence"/>
</dbReference>
<reference evidence="6" key="1">
    <citation type="journal article" date="2013" name="Genome Announc.">
        <title>Draft genome sequence of the grapevine dieback fungus Eutypa lata UCR-EL1.</title>
        <authorList>
            <person name="Blanco-Ulate B."/>
            <person name="Rolshausen P.E."/>
            <person name="Cantu D."/>
        </authorList>
    </citation>
    <scope>NUCLEOTIDE SEQUENCE [LARGE SCALE GENOMIC DNA]</scope>
    <source>
        <strain evidence="6">UCR-EL1</strain>
    </source>
</reference>
<name>M7SYI5_EUTLA</name>
<feature type="region of interest" description="Disordered" evidence="2">
    <location>
        <begin position="628"/>
        <end position="669"/>
    </location>
</feature>
<dbReference type="STRING" id="1287681.M7SYI5"/>
<dbReference type="KEGG" id="ela:UCREL1_1289"/>
<feature type="domain" description="UBC core" evidence="3">
    <location>
        <begin position="12"/>
        <end position="158"/>
    </location>
</feature>
<keyword evidence="6" id="KW-1185">Reference proteome</keyword>
<dbReference type="PROSITE" id="PS50181">
    <property type="entry name" value="FBOX"/>
    <property type="match status" value="1"/>
</dbReference>
<dbReference type="AlphaFoldDB" id="M7SYI5"/>
<feature type="compositionally biased region" description="Basic residues" evidence="2">
    <location>
        <begin position="656"/>
        <end position="669"/>
    </location>
</feature>
<dbReference type="InterPro" id="IPR000608">
    <property type="entry name" value="UBC"/>
</dbReference>
<dbReference type="PANTHER" id="PTHR24067">
    <property type="entry name" value="UBIQUITIN-CONJUGATING ENZYME E2"/>
    <property type="match status" value="1"/>
</dbReference>
<dbReference type="PROSITE" id="PS50127">
    <property type="entry name" value="UBC_2"/>
    <property type="match status" value="1"/>
</dbReference>
<proteinExistence type="predicted"/>
<accession>M7SYI5</accession>
<dbReference type="HOGENOM" id="CLU_016315_1_0_1"/>
<organism evidence="5 6">
    <name type="scientific">Eutypa lata (strain UCR-EL1)</name>
    <name type="common">Grapevine dieback disease fungus</name>
    <name type="synonym">Eutypa armeniacae</name>
    <dbReference type="NCBI Taxonomy" id="1287681"/>
    <lineage>
        <taxon>Eukaryota</taxon>
        <taxon>Fungi</taxon>
        <taxon>Dikarya</taxon>
        <taxon>Ascomycota</taxon>
        <taxon>Pezizomycotina</taxon>
        <taxon>Sordariomycetes</taxon>
        <taxon>Xylariomycetidae</taxon>
        <taxon>Xylariales</taxon>
        <taxon>Diatrypaceae</taxon>
        <taxon>Eutypa</taxon>
    </lineage>
</organism>
<dbReference type="Pfam" id="PF00179">
    <property type="entry name" value="UQ_con"/>
    <property type="match status" value="1"/>
</dbReference>
<dbReference type="Gene3D" id="3.10.110.10">
    <property type="entry name" value="Ubiquitin Conjugating Enzyme"/>
    <property type="match status" value="1"/>
</dbReference>
<dbReference type="InterPro" id="IPR050113">
    <property type="entry name" value="Ub_conjugating_enzyme"/>
</dbReference>
<dbReference type="SMART" id="SM00212">
    <property type="entry name" value="UBCc"/>
    <property type="match status" value="1"/>
</dbReference>
<dbReference type="InterPro" id="IPR001810">
    <property type="entry name" value="F-box_dom"/>
</dbReference>
<dbReference type="InterPro" id="IPR016135">
    <property type="entry name" value="UBQ-conjugating_enzyme/RWD"/>
</dbReference>
<evidence type="ECO:0000259" key="4">
    <source>
        <dbReference type="PROSITE" id="PS50181"/>
    </source>
</evidence>
<evidence type="ECO:0000256" key="1">
    <source>
        <dbReference type="ARBA" id="ARBA00022786"/>
    </source>
</evidence>
<keyword evidence="1" id="KW-0833">Ubl conjugation pathway</keyword>
<evidence type="ECO:0000259" key="3">
    <source>
        <dbReference type="PROSITE" id="PS50127"/>
    </source>
</evidence>
<evidence type="ECO:0000313" key="5">
    <source>
        <dbReference type="EMBL" id="EMR71669.1"/>
    </source>
</evidence>
<dbReference type="OrthoDB" id="109543at2759"/>